<organism evidence="1 2">
    <name type="scientific">Trichonephila clavipes</name>
    <name type="common">Golden silk orbweaver</name>
    <name type="synonym">Nephila clavipes</name>
    <dbReference type="NCBI Taxonomy" id="2585209"/>
    <lineage>
        <taxon>Eukaryota</taxon>
        <taxon>Metazoa</taxon>
        <taxon>Ecdysozoa</taxon>
        <taxon>Arthropoda</taxon>
        <taxon>Chelicerata</taxon>
        <taxon>Arachnida</taxon>
        <taxon>Araneae</taxon>
        <taxon>Araneomorphae</taxon>
        <taxon>Entelegynae</taxon>
        <taxon>Araneoidea</taxon>
        <taxon>Nephilidae</taxon>
        <taxon>Trichonephila</taxon>
    </lineage>
</organism>
<dbReference type="AlphaFoldDB" id="A0A8X7BIQ0"/>
<keyword evidence="2" id="KW-1185">Reference proteome</keyword>
<evidence type="ECO:0000313" key="1">
    <source>
        <dbReference type="EMBL" id="GFY33241.1"/>
    </source>
</evidence>
<evidence type="ECO:0000313" key="2">
    <source>
        <dbReference type="Proteomes" id="UP000887159"/>
    </source>
</evidence>
<sequence>MDAMRLSIRLGEYCFTPHKCNLQVSYSSRRPISGSNASSEHVPNMLDWIQIKENTLCGSIRCIISASSMFSTRRALCGRALSSWKTKVSPMAPASVRTPILIPPHTIQPALLYCDFSRTNAGLFRVPLSLHTRTRRVSHSRLNRDSSVNSIFQSCCSQSLFSSPSSLGRTVAWGQRNAYGLAYVHRALPHEADCVLFGWTPFVLLPRATVLQCVAFSVLFRRAVNCIYRSSVDVSGA</sequence>
<dbReference type="Proteomes" id="UP000887159">
    <property type="component" value="Unassembled WGS sequence"/>
</dbReference>
<dbReference type="EMBL" id="BMAU01021409">
    <property type="protein sequence ID" value="GFY33241.1"/>
    <property type="molecule type" value="Genomic_DNA"/>
</dbReference>
<reference evidence="1" key="1">
    <citation type="submission" date="2020-08" db="EMBL/GenBank/DDBJ databases">
        <title>Multicomponent nature underlies the extraordinary mechanical properties of spider dragline silk.</title>
        <authorList>
            <person name="Kono N."/>
            <person name="Nakamura H."/>
            <person name="Mori M."/>
            <person name="Yoshida Y."/>
            <person name="Ohtoshi R."/>
            <person name="Malay A.D."/>
            <person name="Moran D.A.P."/>
            <person name="Tomita M."/>
            <person name="Numata K."/>
            <person name="Arakawa K."/>
        </authorList>
    </citation>
    <scope>NUCLEOTIDE SEQUENCE</scope>
</reference>
<accession>A0A8X7BIQ0</accession>
<gene>
    <name evidence="1" type="ORF">TNCV_1240911</name>
</gene>
<name>A0A8X7BIQ0_TRICX</name>
<protein>
    <submittedName>
        <fullName evidence="1">Uncharacterized protein</fullName>
    </submittedName>
</protein>
<proteinExistence type="predicted"/>
<comment type="caution">
    <text evidence="1">The sequence shown here is derived from an EMBL/GenBank/DDBJ whole genome shotgun (WGS) entry which is preliminary data.</text>
</comment>